<gene>
    <name evidence="4" type="ORF">RHTO_01760</name>
</gene>
<feature type="transmembrane region" description="Helical" evidence="2">
    <location>
        <begin position="68"/>
        <end position="89"/>
    </location>
</feature>
<feature type="compositionally biased region" description="Low complexity" evidence="1">
    <location>
        <begin position="304"/>
        <end position="316"/>
    </location>
</feature>
<sequence length="384" mass="42166">MSDASTAATRSADAAAEMIAQIHYFVKAFTMPVLVGTCISCLFAGLVTSLICRYFARYGKSDRWAFRILVGFYLVALLADTATQIAWTYSYAINGQLDPVNAYRLPREFMAFTAITACTVFTAQIFFNWRIWIISGRKNWLLCGAVCMLQLGAMGCGMYMFAAMAEEVWFPEFGNVRQAPFAWLGAGLGTDVLITAGMTYYLIIAPRLNGVNVRKTQVVESPLRRLAIQTFQTNAVSLCLQTVTLAMMVHTIKDMNYAIIGFQEAKIYIASVVISLNARHTTGENSAHFSESNPGATGRSKALGGSSSRFGRSTTGAGLVSQGQQQSVHVAVEQERRVDEIEPSVASPRPYTVKFERVESDWTGGEKGDLELGRLEDVHLDGKL</sequence>
<evidence type="ECO:0000256" key="2">
    <source>
        <dbReference type="SAM" id="Phobius"/>
    </source>
</evidence>
<dbReference type="eggNOG" id="ENOG502SUDX">
    <property type="taxonomic scope" value="Eukaryota"/>
</dbReference>
<proteinExistence type="predicted"/>
<keyword evidence="2" id="KW-0812">Transmembrane</keyword>
<accession>M7XC12</accession>
<feature type="transmembrane region" description="Helical" evidence="2">
    <location>
        <begin position="109"/>
        <end position="127"/>
    </location>
</feature>
<reference evidence="4 5" key="1">
    <citation type="journal article" date="2012" name="Nat. Commun.">
        <title>A multi-omic map of the lipid-producing yeast Rhodosporidium toruloides.</title>
        <authorList>
            <person name="Zhu Z."/>
            <person name="Zhang S."/>
            <person name="Liu H."/>
            <person name="Shen H."/>
            <person name="Lin X."/>
            <person name="Yang F."/>
            <person name="Zhou Y.J."/>
            <person name="Jin G."/>
            <person name="Ye M."/>
            <person name="Zou H."/>
            <person name="Zou H."/>
            <person name="Zhao Z.K."/>
        </authorList>
    </citation>
    <scope>NUCLEOTIDE SEQUENCE [LARGE SCALE GENOMIC DNA]</scope>
    <source>
        <strain evidence="4 5">NP11</strain>
    </source>
</reference>
<dbReference type="PANTHER" id="PTHR40465:SF1">
    <property type="entry name" value="DUF6534 DOMAIN-CONTAINING PROTEIN"/>
    <property type="match status" value="1"/>
</dbReference>
<organism evidence="4 5">
    <name type="scientific">Rhodotorula toruloides (strain NP11)</name>
    <name type="common">Yeast</name>
    <name type="synonym">Rhodosporidium toruloides</name>
    <dbReference type="NCBI Taxonomy" id="1130832"/>
    <lineage>
        <taxon>Eukaryota</taxon>
        <taxon>Fungi</taxon>
        <taxon>Dikarya</taxon>
        <taxon>Basidiomycota</taxon>
        <taxon>Pucciniomycotina</taxon>
        <taxon>Microbotryomycetes</taxon>
        <taxon>Sporidiobolales</taxon>
        <taxon>Sporidiobolaceae</taxon>
        <taxon>Rhodotorula</taxon>
    </lineage>
</organism>
<dbReference type="Pfam" id="PF20152">
    <property type="entry name" value="DUF6534"/>
    <property type="match status" value="1"/>
</dbReference>
<keyword evidence="2" id="KW-1133">Transmembrane helix</keyword>
<dbReference type="GeneID" id="27365773"/>
<keyword evidence="5" id="KW-1185">Reference proteome</keyword>
<feature type="domain" description="DUF6534" evidence="3">
    <location>
        <begin position="189"/>
        <end position="280"/>
    </location>
</feature>
<dbReference type="PANTHER" id="PTHR40465">
    <property type="entry name" value="CHROMOSOME 1, WHOLE GENOME SHOTGUN SEQUENCE"/>
    <property type="match status" value="1"/>
</dbReference>
<dbReference type="RefSeq" id="XP_016272413.1">
    <property type="nucleotide sequence ID" value="XM_016415439.1"/>
</dbReference>
<dbReference type="EMBL" id="KB722656">
    <property type="protein sequence ID" value="EMS21294.1"/>
    <property type="molecule type" value="Genomic_DNA"/>
</dbReference>
<evidence type="ECO:0000313" key="4">
    <source>
        <dbReference type="EMBL" id="EMS21294.1"/>
    </source>
</evidence>
<name>M7XC12_RHOT1</name>
<dbReference type="AlphaFoldDB" id="M7XC12"/>
<evidence type="ECO:0000259" key="3">
    <source>
        <dbReference type="Pfam" id="PF20152"/>
    </source>
</evidence>
<feature type="transmembrane region" description="Helical" evidence="2">
    <location>
        <begin position="33"/>
        <end position="56"/>
    </location>
</feature>
<evidence type="ECO:0000256" key="1">
    <source>
        <dbReference type="SAM" id="MobiDB-lite"/>
    </source>
</evidence>
<dbReference type="InterPro" id="IPR045339">
    <property type="entry name" value="DUF6534"/>
</dbReference>
<feature type="transmembrane region" description="Helical" evidence="2">
    <location>
        <begin position="139"/>
        <end position="161"/>
    </location>
</feature>
<dbReference type="HOGENOM" id="CLU_719915_0_0_1"/>
<feature type="transmembrane region" description="Helical" evidence="2">
    <location>
        <begin position="181"/>
        <end position="204"/>
    </location>
</feature>
<keyword evidence="2" id="KW-0472">Membrane</keyword>
<protein>
    <recommendedName>
        <fullName evidence="3">DUF6534 domain-containing protein</fullName>
    </recommendedName>
</protein>
<feature type="compositionally biased region" description="Polar residues" evidence="1">
    <location>
        <begin position="284"/>
        <end position="295"/>
    </location>
</feature>
<feature type="region of interest" description="Disordered" evidence="1">
    <location>
        <begin position="284"/>
        <end position="325"/>
    </location>
</feature>
<dbReference type="Proteomes" id="UP000016926">
    <property type="component" value="Unassembled WGS sequence"/>
</dbReference>
<dbReference type="OrthoDB" id="2535105at2759"/>
<evidence type="ECO:0000313" key="5">
    <source>
        <dbReference type="Proteomes" id="UP000016926"/>
    </source>
</evidence>